<feature type="transmembrane region" description="Helical" evidence="1">
    <location>
        <begin position="98"/>
        <end position="117"/>
    </location>
</feature>
<sequence>MDYRTLMFIHLYTIVPCIFLGAYGLLAKKGTPLHRSLGKIYMVLMLFTAVVTLFMPAYVGSRLFNHFGWIHLFSLLTLWSIPRAYFAIKKGNVRGHQISLICLYLGAIGIAGAFTLAPGRYLHGLFFG</sequence>
<keyword evidence="1" id="KW-0812">Transmembrane</keyword>
<evidence type="ECO:0000313" key="2">
    <source>
        <dbReference type="EMBL" id="NKI31065.1"/>
    </source>
</evidence>
<dbReference type="InterPro" id="IPR018750">
    <property type="entry name" value="DUF2306_membrane"/>
</dbReference>
<gene>
    <name evidence="2" type="ORF">HCU67_03860</name>
</gene>
<keyword evidence="1" id="KW-0472">Membrane</keyword>
<protein>
    <submittedName>
        <fullName evidence="2">DUF2306 domain-containing protein</fullName>
    </submittedName>
</protein>
<organism evidence="2 3">
    <name type="scientific">Croceivirga thetidis</name>
    <dbReference type="NCBI Taxonomy" id="2721623"/>
    <lineage>
        <taxon>Bacteria</taxon>
        <taxon>Pseudomonadati</taxon>
        <taxon>Bacteroidota</taxon>
        <taxon>Flavobacteriia</taxon>
        <taxon>Flavobacteriales</taxon>
        <taxon>Flavobacteriaceae</taxon>
        <taxon>Croceivirga</taxon>
    </lineage>
</organism>
<name>A0ABX1GQ29_9FLAO</name>
<feature type="transmembrane region" description="Helical" evidence="1">
    <location>
        <begin position="38"/>
        <end position="60"/>
    </location>
</feature>
<comment type="caution">
    <text evidence="2">The sequence shown here is derived from an EMBL/GenBank/DDBJ whole genome shotgun (WGS) entry which is preliminary data.</text>
</comment>
<keyword evidence="1" id="KW-1133">Transmembrane helix</keyword>
<evidence type="ECO:0000256" key="1">
    <source>
        <dbReference type="SAM" id="Phobius"/>
    </source>
</evidence>
<accession>A0ABX1GQ29</accession>
<proteinExistence type="predicted"/>
<feature type="transmembrane region" description="Helical" evidence="1">
    <location>
        <begin position="6"/>
        <end position="26"/>
    </location>
</feature>
<keyword evidence="3" id="KW-1185">Reference proteome</keyword>
<dbReference type="EMBL" id="JAAWWL010000001">
    <property type="protein sequence ID" value="NKI31065.1"/>
    <property type="molecule type" value="Genomic_DNA"/>
</dbReference>
<evidence type="ECO:0000313" key="3">
    <source>
        <dbReference type="Proteomes" id="UP000718451"/>
    </source>
</evidence>
<dbReference type="Proteomes" id="UP000718451">
    <property type="component" value="Unassembled WGS sequence"/>
</dbReference>
<dbReference type="RefSeq" id="WP_168551262.1">
    <property type="nucleotide sequence ID" value="NZ_JAAWWL010000001.1"/>
</dbReference>
<reference evidence="2 3" key="1">
    <citation type="submission" date="2020-04" db="EMBL/GenBank/DDBJ databases">
        <authorList>
            <person name="Yoon J."/>
        </authorList>
    </citation>
    <scope>NUCLEOTIDE SEQUENCE [LARGE SCALE GENOMIC DNA]</scope>
    <source>
        <strain evidence="2 3">DJ-13</strain>
    </source>
</reference>
<dbReference type="Pfam" id="PF10067">
    <property type="entry name" value="DUF2306"/>
    <property type="match status" value="1"/>
</dbReference>
<feature type="transmembrane region" description="Helical" evidence="1">
    <location>
        <begin position="66"/>
        <end position="86"/>
    </location>
</feature>